<keyword evidence="3" id="KW-1185">Reference proteome</keyword>
<dbReference type="GO" id="GO:0015074">
    <property type="term" value="P:DNA integration"/>
    <property type="evidence" value="ECO:0007669"/>
    <property type="project" value="InterPro"/>
</dbReference>
<proteinExistence type="predicted"/>
<sequence length="105" mass="12121">MEAETVVRAFVKTWVSQFGTLRKLTCDKGGQFESGLFETLSKLLGVHLTRIASYTPQCNRMVERLHRPFKQALTCHRVTGWMHYLSSYWVTGLSCVRISTPRLRN</sequence>
<evidence type="ECO:0000313" key="2">
    <source>
        <dbReference type="EMBL" id="GBM88149.1"/>
    </source>
</evidence>
<gene>
    <name evidence="2" type="ORF">AVEN_12371_1</name>
</gene>
<dbReference type="Gene3D" id="3.30.420.10">
    <property type="entry name" value="Ribonuclease H-like superfamily/Ribonuclease H"/>
    <property type="match status" value="1"/>
</dbReference>
<comment type="caution">
    <text evidence="2">The sequence shown here is derived from an EMBL/GenBank/DDBJ whole genome shotgun (WGS) entry which is preliminary data.</text>
</comment>
<dbReference type="AlphaFoldDB" id="A0A4Y2JFB6"/>
<reference evidence="2 3" key="1">
    <citation type="journal article" date="2019" name="Sci. Rep.">
        <title>Orb-weaving spider Araneus ventricosus genome elucidates the spidroin gene catalogue.</title>
        <authorList>
            <person name="Kono N."/>
            <person name="Nakamura H."/>
            <person name="Ohtoshi R."/>
            <person name="Moran D.A.P."/>
            <person name="Shinohara A."/>
            <person name="Yoshida Y."/>
            <person name="Fujiwara M."/>
            <person name="Mori M."/>
            <person name="Tomita M."/>
            <person name="Arakawa K."/>
        </authorList>
    </citation>
    <scope>NUCLEOTIDE SEQUENCE [LARGE SCALE GENOMIC DNA]</scope>
</reference>
<dbReference type="GO" id="GO:0003676">
    <property type="term" value="F:nucleic acid binding"/>
    <property type="evidence" value="ECO:0007669"/>
    <property type="project" value="InterPro"/>
</dbReference>
<dbReference type="OrthoDB" id="6460866at2759"/>
<dbReference type="PROSITE" id="PS50994">
    <property type="entry name" value="INTEGRASE"/>
    <property type="match status" value="1"/>
</dbReference>
<dbReference type="InterPro" id="IPR001584">
    <property type="entry name" value="Integrase_cat-core"/>
</dbReference>
<dbReference type="InterPro" id="IPR036397">
    <property type="entry name" value="RNaseH_sf"/>
</dbReference>
<evidence type="ECO:0000259" key="1">
    <source>
        <dbReference type="PROSITE" id="PS50994"/>
    </source>
</evidence>
<name>A0A4Y2JFB6_ARAVE</name>
<protein>
    <recommendedName>
        <fullName evidence="1">Integrase catalytic domain-containing protein</fullName>
    </recommendedName>
</protein>
<evidence type="ECO:0000313" key="3">
    <source>
        <dbReference type="Proteomes" id="UP000499080"/>
    </source>
</evidence>
<accession>A0A4Y2JFB6</accession>
<dbReference type="SUPFAM" id="SSF53098">
    <property type="entry name" value="Ribonuclease H-like"/>
    <property type="match status" value="1"/>
</dbReference>
<feature type="domain" description="Integrase catalytic" evidence="1">
    <location>
        <begin position="1"/>
        <end position="73"/>
    </location>
</feature>
<dbReference type="PANTHER" id="PTHR38681">
    <property type="entry name" value="RETROVIRUS-RELATED POL POLYPROTEIN FROM TRANSPOSON 412-LIKE PROTEIN-RELATED"/>
    <property type="match status" value="1"/>
</dbReference>
<dbReference type="EMBL" id="BGPR01003439">
    <property type="protein sequence ID" value="GBM88149.1"/>
    <property type="molecule type" value="Genomic_DNA"/>
</dbReference>
<organism evidence="2 3">
    <name type="scientific">Araneus ventricosus</name>
    <name type="common">Orbweaver spider</name>
    <name type="synonym">Epeira ventricosa</name>
    <dbReference type="NCBI Taxonomy" id="182803"/>
    <lineage>
        <taxon>Eukaryota</taxon>
        <taxon>Metazoa</taxon>
        <taxon>Ecdysozoa</taxon>
        <taxon>Arthropoda</taxon>
        <taxon>Chelicerata</taxon>
        <taxon>Arachnida</taxon>
        <taxon>Araneae</taxon>
        <taxon>Araneomorphae</taxon>
        <taxon>Entelegynae</taxon>
        <taxon>Araneoidea</taxon>
        <taxon>Araneidae</taxon>
        <taxon>Araneus</taxon>
    </lineage>
</organism>
<dbReference type="InterPro" id="IPR012337">
    <property type="entry name" value="RNaseH-like_sf"/>
</dbReference>
<dbReference type="PANTHER" id="PTHR38681:SF1">
    <property type="entry name" value="RETROVIRUS-RELATED POL POLYPROTEIN FROM TRANSPOSON 412-LIKE PROTEIN"/>
    <property type="match status" value="1"/>
</dbReference>
<dbReference type="Proteomes" id="UP000499080">
    <property type="component" value="Unassembled WGS sequence"/>
</dbReference>